<dbReference type="EC" id="2.7.13.3" evidence="3"/>
<dbReference type="PANTHER" id="PTHR45528:SF9">
    <property type="entry name" value="SENSOR HISTIDINE KINASE YBDK"/>
    <property type="match status" value="1"/>
</dbReference>
<evidence type="ECO:0000313" key="14">
    <source>
        <dbReference type="EMBL" id="WYJ76633.1"/>
    </source>
</evidence>
<dbReference type="SMART" id="SM00388">
    <property type="entry name" value="HisKA"/>
    <property type="match status" value="1"/>
</dbReference>
<evidence type="ECO:0000256" key="10">
    <source>
        <dbReference type="ARBA" id="ARBA00023136"/>
    </source>
</evidence>
<dbReference type="InterPro" id="IPR036097">
    <property type="entry name" value="HisK_dim/P_sf"/>
</dbReference>
<evidence type="ECO:0000256" key="12">
    <source>
        <dbReference type="SAM" id="Phobius"/>
    </source>
</evidence>
<gene>
    <name evidence="14" type="ORF">DOK78_001266</name>
</gene>
<dbReference type="InterPro" id="IPR003594">
    <property type="entry name" value="HATPase_dom"/>
</dbReference>
<dbReference type="InterPro" id="IPR005467">
    <property type="entry name" value="His_kinase_dom"/>
</dbReference>
<keyword evidence="8 12" id="KW-1133">Transmembrane helix</keyword>
<evidence type="ECO:0000256" key="6">
    <source>
        <dbReference type="ARBA" id="ARBA00022692"/>
    </source>
</evidence>
<keyword evidence="11" id="KW-0175">Coiled coil</keyword>
<dbReference type="InterPro" id="IPR050398">
    <property type="entry name" value="HssS/ArlS-like"/>
</dbReference>
<keyword evidence="10 12" id="KW-0472">Membrane</keyword>
<protein>
    <recommendedName>
        <fullName evidence="3">histidine kinase</fullName>
        <ecNumber evidence="3">2.7.13.3</ecNumber>
    </recommendedName>
</protein>
<dbReference type="SUPFAM" id="SSF47384">
    <property type="entry name" value="Homodimeric domain of signal transducing histidine kinase"/>
    <property type="match status" value="1"/>
</dbReference>
<dbReference type="Pfam" id="PF00512">
    <property type="entry name" value="HisKA"/>
    <property type="match status" value="1"/>
</dbReference>
<evidence type="ECO:0000256" key="4">
    <source>
        <dbReference type="ARBA" id="ARBA00022553"/>
    </source>
</evidence>
<evidence type="ECO:0000259" key="13">
    <source>
        <dbReference type="PROSITE" id="PS50109"/>
    </source>
</evidence>
<comment type="subcellular location">
    <subcellularLocation>
        <location evidence="2">Membrane</location>
        <topology evidence="2">Multi-pass membrane protein</topology>
    </subcellularLocation>
</comment>
<evidence type="ECO:0000256" key="5">
    <source>
        <dbReference type="ARBA" id="ARBA00022679"/>
    </source>
</evidence>
<evidence type="ECO:0000256" key="3">
    <source>
        <dbReference type="ARBA" id="ARBA00012438"/>
    </source>
</evidence>
<evidence type="ECO:0000256" key="8">
    <source>
        <dbReference type="ARBA" id="ARBA00022989"/>
    </source>
</evidence>
<dbReference type="SMART" id="SM00387">
    <property type="entry name" value="HATPase_c"/>
    <property type="match status" value="1"/>
</dbReference>
<organism evidence="14 15">
    <name type="scientific">Candidatus Enterococcus lowellii</name>
    <dbReference type="NCBI Taxonomy" id="2230877"/>
    <lineage>
        <taxon>Bacteria</taxon>
        <taxon>Bacillati</taxon>
        <taxon>Bacillota</taxon>
        <taxon>Bacilli</taxon>
        <taxon>Lactobacillales</taxon>
        <taxon>Enterococcaceae</taxon>
        <taxon>Enterococcus</taxon>
    </lineage>
</organism>
<dbReference type="Proteomes" id="UP000664701">
    <property type="component" value="Chromosome"/>
</dbReference>
<dbReference type="SUPFAM" id="SSF55874">
    <property type="entry name" value="ATPase domain of HSP90 chaperone/DNA topoisomerase II/histidine kinase"/>
    <property type="match status" value="1"/>
</dbReference>
<evidence type="ECO:0000256" key="7">
    <source>
        <dbReference type="ARBA" id="ARBA00022777"/>
    </source>
</evidence>
<keyword evidence="7" id="KW-0418">Kinase</keyword>
<dbReference type="EMBL" id="CP147251">
    <property type="protein sequence ID" value="WYJ76633.1"/>
    <property type="molecule type" value="Genomic_DNA"/>
</dbReference>
<dbReference type="Pfam" id="PF02518">
    <property type="entry name" value="HATPase_c"/>
    <property type="match status" value="1"/>
</dbReference>
<dbReference type="CDD" id="cd00082">
    <property type="entry name" value="HisKA"/>
    <property type="match status" value="1"/>
</dbReference>
<reference evidence="14 15" key="1">
    <citation type="submission" date="2024-03" db="EMBL/GenBank/DDBJ databases">
        <title>The Genome Sequence of Enterococcus sp. DIV2402.</title>
        <authorList>
            <consortium name="The Broad Institute Genomics Platform"/>
            <consortium name="The Broad Institute Microbial Omics Core"/>
            <consortium name="The Broad Institute Genomic Center for Infectious Diseases"/>
            <person name="Earl A."/>
            <person name="Manson A."/>
            <person name="Gilmore M."/>
            <person name="Schwartman J."/>
            <person name="Shea T."/>
            <person name="Abouelleil A."/>
            <person name="Cao P."/>
            <person name="Chapman S."/>
            <person name="Cusick C."/>
            <person name="Young S."/>
            <person name="Neafsey D."/>
            <person name="Nusbaum C."/>
            <person name="Birren B."/>
        </authorList>
    </citation>
    <scope>NUCLEOTIDE SEQUENCE [LARGE SCALE GENOMIC DNA]</scope>
    <source>
        <strain evidence="14 15">DIV2402</strain>
    </source>
</reference>
<dbReference type="PROSITE" id="PS50109">
    <property type="entry name" value="HIS_KIN"/>
    <property type="match status" value="1"/>
</dbReference>
<keyword evidence="4" id="KW-0597">Phosphoprotein</keyword>
<evidence type="ECO:0000313" key="15">
    <source>
        <dbReference type="Proteomes" id="UP000664701"/>
    </source>
</evidence>
<feature type="domain" description="Histidine kinase" evidence="13">
    <location>
        <begin position="326"/>
        <end position="530"/>
    </location>
</feature>
<evidence type="ECO:0000256" key="9">
    <source>
        <dbReference type="ARBA" id="ARBA00023012"/>
    </source>
</evidence>
<sequence length="533" mass="61886">MKKISLTITQKTMIYTAFTTLLLGSLIIGYFLWMLPGLYARYKTDRYLQTTEEVQRRFIEGKLFSDDYQLSENFLLMSLKLPHTGETIQLSTTNATMDVVLKAPEIKELYHKLRTSFQVKDPEKEFTLSWNEQDFEPVEKLIKNLSTPIQQELIEINNVQTYPFEMLEDSENQEVYTTADDILIFAGTVEQNANSYASYVAFKEVNQDIYVTFASAMTPKLNELFPIVLQSTPMIVAVLLVMSLLIARWFSRKLAYPIELLAQQARIRDKEQAPVFHQPNKGDELEVLEKALNQMHLELQKQLKEVHRQNQELAAINHKQQLLLTNASHQLKTPIASSLLLVESMIHRVGKYQATATYLPEVKKEIQKMQQIVQQLMFLFEEHSREATKVIAVDGILQGIWQMYQEKAQQRELTIEWELMPVFIETEEALFVSVLDNLIQNAVKYTPRNQRIKIRLTSQELTIISETAKISEQLIQHIHEPFIRDTKEEEAGTGLGLYLVDKFVHLLEMTWTIKNTVDGVQVTLNWRDENDNH</sequence>
<keyword evidence="9" id="KW-0902">Two-component regulatory system</keyword>
<feature type="transmembrane region" description="Helical" evidence="12">
    <location>
        <begin position="12"/>
        <end position="33"/>
    </location>
</feature>
<comment type="catalytic activity">
    <reaction evidence="1">
        <text>ATP + protein L-histidine = ADP + protein N-phospho-L-histidine.</text>
        <dbReference type="EC" id="2.7.13.3"/>
    </reaction>
</comment>
<evidence type="ECO:0000256" key="2">
    <source>
        <dbReference type="ARBA" id="ARBA00004141"/>
    </source>
</evidence>
<dbReference type="PANTHER" id="PTHR45528">
    <property type="entry name" value="SENSOR HISTIDINE KINASE CPXA"/>
    <property type="match status" value="1"/>
</dbReference>
<dbReference type="RefSeq" id="WP_207941211.1">
    <property type="nucleotide sequence ID" value="NZ_CP147251.1"/>
</dbReference>
<dbReference type="Gene3D" id="1.10.287.130">
    <property type="match status" value="1"/>
</dbReference>
<dbReference type="Gene3D" id="6.10.340.10">
    <property type="match status" value="1"/>
</dbReference>
<evidence type="ECO:0000256" key="1">
    <source>
        <dbReference type="ARBA" id="ARBA00000085"/>
    </source>
</evidence>
<proteinExistence type="predicted"/>
<dbReference type="InterPro" id="IPR036890">
    <property type="entry name" value="HATPase_C_sf"/>
</dbReference>
<feature type="coiled-coil region" evidence="11">
    <location>
        <begin position="285"/>
        <end position="319"/>
    </location>
</feature>
<keyword evidence="15" id="KW-1185">Reference proteome</keyword>
<dbReference type="InterPro" id="IPR003661">
    <property type="entry name" value="HisK_dim/P_dom"/>
</dbReference>
<accession>A0ABZ2SLC0</accession>
<evidence type="ECO:0000256" key="11">
    <source>
        <dbReference type="SAM" id="Coils"/>
    </source>
</evidence>
<dbReference type="Gene3D" id="3.30.565.10">
    <property type="entry name" value="Histidine kinase-like ATPase, C-terminal domain"/>
    <property type="match status" value="1"/>
</dbReference>
<keyword evidence="5" id="KW-0808">Transferase</keyword>
<name>A0ABZ2SLC0_9ENTE</name>
<keyword evidence="6 12" id="KW-0812">Transmembrane</keyword>